<proteinExistence type="predicted"/>
<feature type="region of interest" description="Disordered" evidence="1">
    <location>
        <begin position="1"/>
        <end position="28"/>
    </location>
</feature>
<evidence type="ECO:0000256" key="1">
    <source>
        <dbReference type="SAM" id="MobiDB-lite"/>
    </source>
</evidence>
<dbReference type="AlphaFoldDB" id="A0A9P7EJD2"/>
<gene>
    <name evidence="2" type="ORF">BJ212DRAFT_1444962</name>
</gene>
<dbReference type="PANTHER" id="PTHR33096">
    <property type="entry name" value="CXC2 DOMAIN-CONTAINING PROTEIN"/>
    <property type="match status" value="1"/>
</dbReference>
<protein>
    <recommendedName>
        <fullName evidence="4">CxC1-like cysteine cluster associated with KDZ transposases domain-containing protein</fullName>
    </recommendedName>
</protein>
<dbReference type="Proteomes" id="UP000807769">
    <property type="component" value="Unassembled WGS sequence"/>
</dbReference>
<dbReference type="RefSeq" id="XP_041197087.1">
    <property type="nucleotide sequence ID" value="XM_041338035.1"/>
</dbReference>
<feature type="compositionally biased region" description="Acidic residues" evidence="1">
    <location>
        <begin position="760"/>
        <end position="774"/>
    </location>
</feature>
<feature type="region of interest" description="Disordered" evidence="1">
    <location>
        <begin position="752"/>
        <end position="774"/>
    </location>
</feature>
<dbReference type="InterPro" id="IPR040521">
    <property type="entry name" value="KDZ"/>
</dbReference>
<dbReference type="OrthoDB" id="3237105at2759"/>
<accession>A0A9P7EJD2</accession>
<evidence type="ECO:0008006" key="4">
    <source>
        <dbReference type="Google" id="ProtNLM"/>
    </source>
</evidence>
<sequence length="819" mass="92845">MAVQCPKRPCHAGPSSHPHSDHPPPVTPTDSQPMTIICELWMKKQNQWQRWSQEVIPSLIEPYLAYCQQSESLQSNPDLGLLTRDNLHCSVFCRLRSLAVTCVLFDFISITCCECCPAPLQLMTHGLFACAPVTLSLAVDIHVLELVKNLFVQMTPNSTAWCNVLEFFLNDLRCWFSNAYHWYTVLTIMASDYLTTFISKSRRAGAEATTNTPQLLSQPSAYLSLRCPLCFAHHFIRVDYIVCVDACFTQKRSNNPRNGSMQDPPNHMPTVFIPEHEVKLMEDHVNDCCGDGTGTHKQPRQPAEEVHDGYEDRMRIPVSVLDGCNEKREKASTCFFADTGLMALLCRHNRVLWLVNMTSAGEKQYYSLALVKWLFEHLLPDMLVGLLYDIGCQLEHSCWKWGFLDDSILSHISFRISVFHAYGHQWPCQIVYHPRKCAGFGLSDGEGCEHLWSALKHLIPVLRVSGYHQQLFVLDVQVCYLALKSLDASGQWLVWKWMICQRKKQVALDEEWAAQIAHQTKPIACRSKHKAAEAIVGVLALEKTLESHQNTIQQLEHQLISNNVDNMTTFNLQLHDAHARSTLGVSEYADLQKLKKNVYLQIVSTYNSLCDQLHMLIHRRKVPANAIPPIPISCDGIFQLDVDDDIWQDVGLEDETVNPPRWLADDNVLSGNSSDRLRCEHCVMQECMITEWTALQEAQEVANVDVAWHLEKCAAQLSLMCFDAWEMPDSWGPSSTDIAHAGHSLYHAKTVQPANADSGELSEDESNNDDIDEGGVDDELMVAIEEVTYANEYWIVESDSKGDLEYWDEVHVPSSPTLY</sequence>
<dbReference type="PANTHER" id="PTHR33096:SF1">
    <property type="entry name" value="CXC1-LIKE CYSTEINE CLUSTER ASSOCIATED WITH KDZ TRANSPOSASES DOMAIN-CONTAINING PROTEIN"/>
    <property type="match status" value="1"/>
</dbReference>
<comment type="caution">
    <text evidence="2">The sequence shown here is derived from an EMBL/GenBank/DDBJ whole genome shotgun (WGS) entry which is preliminary data.</text>
</comment>
<evidence type="ECO:0000313" key="2">
    <source>
        <dbReference type="EMBL" id="KAG1822681.1"/>
    </source>
</evidence>
<dbReference type="Pfam" id="PF18758">
    <property type="entry name" value="KDZ"/>
    <property type="match status" value="1"/>
</dbReference>
<dbReference type="EMBL" id="JABBWG010000005">
    <property type="protein sequence ID" value="KAG1822681.1"/>
    <property type="molecule type" value="Genomic_DNA"/>
</dbReference>
<name>A0A9P7EJD2_9AGAM</name>
<keyword evidence="3" id="KW-1185">Reference proteome</keyword>
<dbReference type="GeneID" id="64632051"/>
<reference evidence="2" key="1">
    <citation type="journal article" date="2020" name="New Phytol.">
        <title>Comparative genomics reveals dynamic genome evolution in host specialist ectomycorrhizal fungi.</title>
        <authorList>
            <person name="Lofgren L.A."/>
            <person name="Nguyen N.H."/>
            <person name="Vilgalys R."/>
            <person name="Ruytinx J."/>
            <person name="Liao H.L."/>
            <person name="Branco S."/>
            <person name="Kuo A."/>
            <person name="LaButti K."/>
            <person name="Lipzen A."/>
            <person name="Andreopoulos W."/>
            <person name="Pangilinan J."/>
            <person name="Riley R."/>
            <person name="Hundley H."/>
            <person name="Na H."/>
            <person name="Barry K."/>
            <person name="Grigoriev I.V."/>
            <person name="Stajich J.E."/>
            <person name="Kennedy P.G."/>
        </authorList>
    </citation>
    <scope>NUCLEOTIDE SEQUENCE</scope>
    <source>
        <strain evidence="2">MN1</strain>
    </source>
</reference>
<organism evidence="2 3">
    <name type="scientific">Suillus subaureus</name>
    <dbReference type="NCBI Taxonomy" id="48587"/>
    <lineage>
        <taxon>Eukaryota</taxon>
        <taxon>Fungi</taxon>
        <taxon>Dikarya</taxon>
        <taxon>Basidiomycota</taxon>
        <taxon>Agaricomycotina</taxon>
        <taxon>Agaricomycetes</taxon>
        <taxon>Agaricomycetidae</taxon>
        <taxon>Boletales</taxon>
        <taxon>Suillineae</taxon>
        <taxon>Suillaceae</taxon>
        <taxon>Suillus</taxon>
    </lineage>
</organism>
<evidence type="ECO:0000313" key="3">
    <source>
        <dbReference type="Proteomes" id="UP000807769"/>
    </source>
</evidence>